<dbReference type="Proteomes" id="UP000694846">
    <property type="component" value="Unplaced"/>
</dbReference>
<dbReference type="GeneID" id="112680140"/>
<keyword evidence="1" id="KW-1185">Reference proteome</keyword>
<organism evidence="1 2">
    <name type="scientific">Sipha flava</name>
    <name type="common">yellow sugarcane aphid</name>
    <dbReference type="NCBI Taxonomy" id="143950"/>
    <lineage>
        <taxon>Eukaryota</taxon>
        <taxon>Metazoa</taxon>
        <taxon>Ecdysozoa</taxon>
        <taxon>Arthropoda</taxon>
        <taxon>Hexapoda</taxon>
        <taxon>Insecta</taxon>
        <taxon>Pterygota</taxon>
        <taxon>Neoptera</taxon>
        <taxon>Paraneoptera</taxon>
        <taxon>Hemiptera</taxon>
        <taxon>Sternorrhyncha</taxon>
        <taxon>Aphidomorpha</taxon>
        <taxon>Aphidoidea</taxon>
        <taxon>Aphididae</taxon>
        <taxon>Sipha</taxon>
    </lineage>
</organism>
<proteinExistence type="predicted"/>
<evidence type="ECO:0000313" key="2">
    <source>
        <dbReference type="RefSeq" id="XP_025405934.1"/>
    </source>
</evidence>
<reference evidence="2" key="1">
    <citation type="submission" date="2025-08" db="UniProtKB">
        <authorList>
            <consortium name="RefSeq"/>
        </authorList>
    </citation>
    <scope>IDENTIFICATION</scope>
    <source>
        <tissue evidence="2">Whole body</tissue>
    </source>
</reference>
<protein>
    <submittedName>
        <fullName evidence="2">Uncharacterized protein LOC112680140</fullName>
    </submittedName>
</protein>
<evidence type="ECO:0000313" key="1">
    <source>
        <dbReference type="Proteomes" id="UP000694846"/>
    </source>
</evidence>
<accession>A0A8B8F547</accession>
<sequence length="132" mass="15626">MKEWFKKRHTFSHHNLLDELRLSSPSDYKNYLRMDNSTFSELLEMVTPFIFKRSTHLREAIPPSQRLSCTLRFLATGANFEELKFITTISPQSIGRIVVETCEAITLVLKNNIRVSNFYHTLTELDHFTFYY</sequence>
<dbReference type="RefSeq" id="XP_025405934.1">
    <property type="nucleotide sequence ID" value="XM_025550149.1"/>
</dbReference>
<dbReference type="OrthoDB" id="2668416at2759"/>
<dbReference type="AlphaFoldDB" id="A0A8B8F547"/>
<name>A0A8B8F547_9HEMI</name>
<gene>
    <name evidence="2" type="primary">LOC112680140</name>
</gene>